<proteinExistence type="predicted"/>
<feature type="region of interest" description="Disordered" evidence="1">
    <location>
        <begin position="1191"/>
        <end position="1212"/>
    </location>
</feature>
<evidence type="ECO:0000313" key="2">
    <source>
        <dbReference type="EMBL" id="AVD68670.1"/>
    </source>
</evidence>
<organism evidence="2">
    <name type="scientific">Entoleuca megabirnavirus 1</name>
    <dbReference type="NCBI Taxonomy" id="2086644"/>
    <lineage>
        <taxon>Viruses</taxon>
        <taxon>Riboviria</taxon>
        <taxon>Orthornavirae</taxon>
        <taxon>Duplornaviricota</taxon>
        <taxon>Chrymotiviricetes</taxon>
        <taxon>Ghabrivirales</taxon>
        <taxon>Alphatotivirineae</taxon>
        <taxon>Megabirnaviridae</taxon>
        <taxon>Megabirnavirus</taxon>
    </lineage>
</organism>
<protein>
    <submittedName>
        <fullName evidence="2">Coat protein</fullName>
    </submittedName>
</protein>
<name>A0A2L1GGC8_9VIRU</name>
<keyword evidence="2" id="KW-0167">Capsid protein</keyword>
<dbReference type="EMBL" id="MF375886">
    <property type="protein sequence ID" value="AVD68670.1"/>
    <property type="molecule type" value="Genomic_RNA"/>
</dbReference>
<accession>A0A2L1GGC8</accession>
<reference evidence="2" key="1">
    <citation type="journal article" date="2019" name="Virology">
        <title>Viromes in Xylariaceae fungi infecting avocado in Spain.</title>
        <authorList>
            <person name="Velasco L."/>
            <person name="Arjona-Girona I."/>
            <person name="Cretazzo E."/>
            <person name="Lopez-Herrera C."/>
        </authorList>
    </citation>
    <scope>NUCLEOTIDE SEQUENCE</scope>
    <source>
        <strain evidence="2">E97-14</strain>
    </source>
</reference>
<keyword evidence="2" id="KW-0946">Virion</keyword>
<dbReference type="GO" id="GO:0019028">
    <property type="term" value="C:viral capsid"/>
    <property type="evidence" value="ECO:0007669"/>
    <property type="project" value="UniProtKB-KW"/>
</dbReference>
<sequence>MQFGDMPKIELARETIFTPASKGHKYEEVNDVEALRRLFNSLNDFTNADMLGKMNVSAALERSLGNHQAIMQGEQKMSVQAVFSHFACNDVNGILDSRPLAPLAEVSDQKKLRGHLEATLASTLRLMPAANKETWLDSVTGVLNGYDDAGQDGHIHNISRLVAGFMAATAGAQQAGAGGRSGASFLPGTDFLPAFGVAVPDDWSTEQLGAALQPDYDGRASASIIMAKVMPALNRAQIPGAVIVLSNFWREHCGFNANYFSSGRPATYVEPFAEVGRVSCLITTEAARDLWMPRVPAAGAVPAHHGAHAYNGALLEDPASWMGAIATYCGLTDSAKHLTAAANLVLQLQGRFPELPLTSASIPLDDTFRNLDLGEEATGEVGDDGQAIMKPTTLEDMACRRLVHMWTAAIKYRNSADNADLDVAHAQWPTHPYIGWKMTTSAIATAGGPDTLANALADEVFPRGHTANNTRRVYHNKGFARNTANAEETAVPASTSRTPWDALRVLSADVAAADALDAHEVDLYWYDFFLNERIPDRAAMRRMLASMTLAQRFDMLAWLADINVSNTTWAQRWTDHADLGVTGLELRDPNLQGARSSYNSIRRMLHINPRFVGGTTHLAGMVPLESWCGVKRARQFILGGGNQAMADAESSRLVRLLCTTNHGNFAAALCGHMIVMRGCADVAAAMAGLTESAQMAAVGNVLTSCGPYNEVADVVQSRWEQHTPTGLQDDYQAYLGTMLARAGIYDVLPALQAEGTCLAFSERIHLAPTGDCNMMGEIVQRALHPAYLEVALPGVFIGGGVPTFKGMSALFGEDHKSVLSRMKLGKGLTILEMAGYLEVLAALGGYHYDNLVLRTTLVLPDEADPWQCDFAKELLSFAVRKSDLVPSSVMGAVPNAWLLSFRAGGVRALELQTTPCLVPVRDQNEVAFCGPRFRRAVWSPIYQADRSRLPLSRHWATRKVSRECGYTFSVRPVLTSAADSLMESNLRKVKDAGAWQTLQKQTITVGQVRGANDVFTAVRAVAMELCVGQVWTENVFNAARKSWRDELVNPNGSFGRRPMQTFSGLQLDVPVAQQNVRSRTLKTVGRMFPLSSMAFEMVRDLLQARAHVHRFAMQHHITLLPGQALQLKEAVTRGAAENTGTTAPDEEGTMSALSGVAGVADVLGTSTFTAQVRARLPDLLQRSVVVRPAGLTDVTGTEEKAAAPSGAEPSEN</sequence>
<evidence type="ECO:0000256" key="1">
    <source>
        <dbReference type="SAM" id="MobiDB-lite"/>
    </source>
</evidence>